<evidence type="ECO:0000256" key="1">
    <source>
        <dbReference type="SAM" id="MobiDB-lite"/>
    </source>
</evidence>
<accession>A0A026W993</accession>
<sequence>MEKRPVYSKPTFPPRSLRHLSHAPRHPVRHFALLRAANGVSLRARYHPSHHFVRRTEGQRGSREIPRTFDLMPARIVRSYRDEGSPRTRRQHHTDPTIPHPPSRPQLPHDLSGRTLGRYEASLSARRGERKWQLHDASTTNCKPTVIPPVNAQPPPYESASSWPRPGRSDVRRAGKTLSAMPKVYFGPEYIYTERDG</sequence>
<reference evidence="2 3" key="1">
    <citation type="journal article" date="2014" name="Curr. Biol.">
        <title>The genome of the clonal raider ant Cerapachys biroi.</title>
        <authorList>
            <person name="Oxley P.R."/>
            <person name="Ji L."/>
            <person name="Fetter-Pruneda I."/>
            <person name="McKenzie S.K."/>
            <person name="Li C."/>
            <person name="Hu H."/>
            <person name="Zhang G."/>
            <person name="Kronauer D.J."/>
        </authorList>
    </citation>
    <scope>NUCLEOTIDE SEQUENCE [LARGE SCALE GENOMIC DNA]</scope>
</reference>
<feature type="region of interest" description="Disordered" evidence="1">
    <location>
        <begin position="81"/>
        <end position="113"/>
    </location>
</feature>
<evidence type="ECO:0000313" key="3">
    <source>
        <dbReference type="Proteomes" id="UP000053097"/>
    </source>
</evidence>
<organism evidence="2 3">
    <name type="scientific">Ooceraea biroi</name>
    <name type="common">Clonal raider ant</name>
    <name type="synonym">Cerapachys biroi</name>
    <dbReference type="NCBI Taxonomy" id="2015173"/>
    <lineage>
        <taxon>Eukaryota</taxon>
        <taxon>Metazoa</taxon>
        <taxon>Ecdysozoa</taxon>
        <taxon>Arthropoda</taxon>
        <taxon>Hexapoda</taxon>
        <taxon>Insecta</taxon>
        <taxon>Pterygota</taxon>
        <taxon>Neoptera</taxon>
        <taxon>Endopterygota</taxon>
        <taxon>Hymenoptera</taxon>
        <taxon>Apocrita</taxon>
        <taxon>Aculeata</taxon>
        <taxon>Formicoidea</taxon>
        <taxon>Formicidae</taxon>
        <taxon>Dorylinae</taxon>
        <taxon>Ooceraea</taxon>
    </lineage>
</organism>
<dbReference type="Proteomes" id="UP000053097">
    <property type="component" value="Unassembled WGS sequence"/>
</dbReference>
<gene>
    <name evidence="2" type="ORF">X777_08045</name>
</gene>
<dbReference type="AlphaFoldDB" id="A0A026W993"/>
<dbReference type="EMBL" id="KK107323">
    <property type="protein sequence ID" value="EZA52563.1"/>
    <property type="molecule type" value="Genomic_DNA"/>
</dbReference>
<keyword evidence="3" id="KW-1185">Reference proteome</keyword>
<proteinExistence type="predicted"/>
<name>A0A026W993_OOCBI</name>
<evidence type="ECO:0000313" key="2">
    <source>
        <dbReference type="EMBL" id="EZA52563.1"/>
    </source>
</evidence>
<feature type="region of interest" description="Disordered" evidence="1">
    <location>
        <begin position="1"/>
        <end position="21"/>
    </location>
</feature>
<feature type="region of interest" description="Disordered" evidence="1">
    <location>
        <begin position="127"/>
        <end position="175"/>
    </location>
</feature>
<protein>
    <submittedName>
        <fullName evidence="2">Uncharacterized protein</fullName>
    </submittedName>
</protein>